<keyword evidence="5" id="KW-1185">Reference proteome</keyword>
<evidence type="ECO:0000256" key="2">
    <source>
        <dbReference type="SAM" id="MobiDB-lite"/>
    </source>
</evidence>
<dbReference type="Gene3D" id="3.40.50.2300">
    <property type="match status" value="1"/>
</dbReference>
<dbReference type="InterPro" id="IPR001789">
    <property type="entry name" value="Sig_transdc_resp-reg_receiver"/>
</dbReference>
<feature type="region of interest" description="Disordered" evidence="2">
    <location>
        <begin position="57"/>
        <end position="83"/>
    </location>
</feature>
<comment type="caution">
    <text evidence="4">The sequence shown here is derived from an EMBL/GenBank/DDBJ whole genome shotgun (WGS) entry which is preliminary data.</text>
</comment>
<feature type="domain" description="Response regulatory" evidence="3">
    <location>
        <begin position="164"/>
        <end position="277"/>
    </location>
</feature>
<dbReference type="AlphaFoldDB" id="A0A317E7S3"/>
<dbReference type="OrthoDB" id="7268270at2"/>
<protein>
    <recommendedName>
        <fullName evidence="3">Response regulatory domain-containing protein</fullName>
    </recommendedName>
</protein>
<evidence type="ECO:0000259" key="3">
    <source>
        <dbReference type="PROSITE" id="PS50110"/>
    </source>
</evidence>
<dbReference type="InterPro" id="IPR011006">
    <property type="entry name" value="CheY-like_superfamily"/>
</dbReference>
<dbReference type="SUPFAM" id="SSF52172">
    <property type="entry name" value="CheY-like"/>
    <property type="match status" value="1"/>
</dbReference>
<evidence type="ECO:0000313" key="5">
    <source>
        <dbReference type="Proteomes" id="UP000245461"/>
    </source>
</evidence>
<proteinExistence type="predicted"/>
<keyword evidence="1" id="KW-0597">Phosphoprotein</keyword>
<gene>
    <name evidence="4" type="ORF">DKG74_10460</name>
</gene>
<dbReference type="EMBL" id="QGLE01000005">
    <property type="protein sequence ID" value="PWR22989.1"/>
    <property type="molecule type" value="Genomic_DNA"/>
</dbReference>
<sequence length="289" mass="31757">MRRAIEAPARDPRAGRRRAISEVAKIHEAGFPPRSLRHVRSFISPWRAAANIRGNPAWRHDKDRAALPPPGPRAAARQAGKSCSGQRLGPELALMWLGCCLTSTGTGADGDSAADIADLRRRARRRAGRRIARATEWGRRRSGHFRDRRGMVLHSAVGAPPGARVLIIDGNADRRRLLRDTVQAWGFEVMTAYDGYSGMRQIMNDRPDIIIVDADLKGWPSSTVIDGATRLGSRAMIVMLNESAIHATSRLSRRRIVGVIDDGNAVDDLRLLLTTAVDKMARNATDVTN</sequence>
<reference evidence="4 5" key="1">
    <citation type="submission" date="2018-05" db="EMBL/GenBank/DDBJ databases">
        <title>Zavarzinia sp. HR-AS.</title>
        <authorList>
            <person name="Lee Y."/>
            <person name="Jeon C.O."/>
        </authorList>
    </citation>
    <scope>NUCLEOTIDE SEQUENCE [LARGE SCALE GENOMIC DNA]</scope>
    <source>
        <strain evidence="4 5">HR-AS</strain>
    </source>
</reference>
<dbReference type="GO" id="GO:0000160">
    <property type="term" value="P:phosphorelay signal transduction system"/>
    <property type="evidence" value="ECO:0007669"/>
    <property type="project" value="InterPro"/>
</dbReference>
<accession>A0A317E7S3</accession>
<evidence type="ECO:0000313" key="4">
    <source>
        <dbReference type="EMBL" id="PWR22989.1"/>
    </source>
</evidence>
<name>A0A317E7S3_9PROT</name>
<dbReference type="PROSITE" id="PS50110">
    <property type="entry name" value="RESPONSE_REGULATORY"/>
    <property type="match status" value="1"/>
</dbReference>
<feature type="modified residue" description="4-aspartylphosphate" evidence="1">
    <location>
        <position position="213"/>
    </location>
</feature>
<evidence type="ECO:0000256" key="1">
    <source>
        <dbReference type="PROSITE-ProRule" id="PRU00169"/>
    </source>
</evidence>
<organism evidence="4 5">
    <name type="scientific">Zavarzinia aquatilis</name>
    <dbReference type="NCBI Taxonomy" id="2211142"/>
    <lineage>
        <taxon>Bacteria</taxon>
        <taxon>Pseudomonadati</taxon>
        <taxon>Pseudomonadota</taxon>
        <taxon>Alphaproteobacteria</taxon>
        <taxon>Rhodospirillales</taxon>
        <taxon>Zavarziniaceae</taxon>
        <taxon>Zavarzinia</taxon>
    </lineage>
</organism>
<dbReference type="Proteomes" id="UP000245461">
    <property type="component" value="Unassembled WGS sequence"/>
</dbReference>